<dbReference type="InterPro" id="IPR021373">
    <property type="entry name" value="DUF2993"/>
</dbReference>
<evidence type="ECO:0000313" key="4">
    <source>
        <dbReference type="Proteomes" id="UP000325690"/>
    </source>
</evidence>
<reference evidence="3 4" key="1">
    <citation type="submission" date="2012-10" db="EMBL/GenBank/DDBJ databases">
        <title>The draft sequence of the Mycobacterium pheli genome.</title>
        <authorList>
            <person name="Pettersson B.M.F."/>
            <person name="Das S."/>
            <person name="Dasgupta S."/>
            <person name="Bhattacharya A."/>
            <person name="Kirsebom L.A."/>
        </authorList>
    </citation>
    <scope>NUCLEOTIDE SEQUENCE [LARGE SCALE GENOMIC DNA]</scope>
    <source>
        <strain evidence="3 4">CCUG 21000</strain>
    </source>
</reference>
<dbReference type="Proteomes" id="UP000325690">
    <property type="component" value="Unassembled WGS sequence"/>
</dbReference>
<accession>A0A5N5VDH2</accession>
<dbReference type="AlphaFoldDB" id="A0A5N5VDH2"/>
<keyword evidence="2" id="KW-0472">Membrane</keyword>
<organism evidence="3 4">
    <name type="scientific">Mycolicibacterium phlei DSM 43239 = CCUG 21000</name>
    <dbReference type="NCBI Taxonomy" id="1226750"/>
    <lineage>
        <taxon>Bacteria</taxon>
        <taxon>Bacillati</taxon>
        <taxon>Actinomycetota</taxon>
        <taxon>Actinomycetes</taxon>
        <taxon>Mycobacteriales</taxon>
        <taxon>Mycobacteriaceae</taxon>
        <taxon>Mycolicibacterium</taxon>
    </lineage>
</organism>
<gene>
    <name evidence="3" type="ORF">MPHL21000_02040</name>
</gene>
<dbReference type="EMBL" id="ANBP01000001">
    <property type="protein sequence ID" value="KAB7759828.1"/>
    <property type="molecule type" value="Genomic_DNA"/>
</dbReference>
<keyword evidence="2" id="KW-1133">Transmembrane helix</keyword>
<evidence type="ECO:0008006" key="5">
    <source>
        <dbReference type="Google" id="ProtNLM"/>
    </source>
</evidence>
<keyword evidence="4" id="KW-1185">Reference proteome</keyword>
<comment type="caution">
    <text evidence="3">The sequence shown here is derived from an EMBL/GenBank/DDBJ whole genome shotgun (WGS) entry which is preliminary data.</text>
</comment>
<proteinExistence type="predicted"/>
<evidence type="ECO:0000256" key="1">
    <source>
        <dbReference type="SAM" id="MobiDB-lite"/>
    </source>
</evidence>
<dbReference type="Pfam" id="PF11209">
    <property type="entry name" value="LmeA"/>
    <property type="match status" value="1"/>
</dbReference>
<feature type="transmembrane region" description="Helical" evidence="2">
    <location>
        <begin position="42"/>
        <end position="60"/>
    </location>
</feature>
<keyword evidence="2" id="KW-0812">Transmembrane</keyword>
<evidence type="ECO:0000256" key="2">
    <source>
        <dbReference type="SAM" id="Phobius"/>
    </source>
</evidence>
<protein>
    <recommendedName>
        <fullName evidence="5">DUF2993 domain-containing protein</fullName>
    </recommendedName>
</protein>
<evidence type="ECO:0000313" key="3">
    <source>
        <dbReference type="EMBL" id="KAB7759828.1"/>
    </source>
</evidence>
<sequence>MPPQQAVPPQAPPPPPPDAPQGPPPEQPGKGSRFKELISDPLSIVLIVVIVVALALAGLVGGELYARNRADTVVAGAVACVVQDEAKASFGVMPPFLVQHMSGHYTNITVETAGNQVRDAKGMKVTLHINDVRLEDTATSSGSIGSMVVDVDWSTDGIYQTISDAVPIIGAFVRGVSTNPSAGTVELKGVLGSITAKPTVVNGAISLQVVELTGLGFSLPRETVQPMLDVFTAKLTSDYPVGIKADSIEVTDSGVKSRLSSSNAEIPKGQQDPCFANL</sequence>
<feature type="compositionally biased region" description="Pro residues" evidence="1">
    <location>
        <begin position="1"/>
        <end position="27"/>
    </location>
</feature>
<feature type="region of interest" description="Disordered" evidence="1">
    <location>
        <begin position="1"/>
        <end position="34"/>
    </location>
</feature>
<name>A0A5N5VDH2_MYCPH</name>